<dbReference type="InterPro" id="IPR011009">
    <property type="entry name" value="Kinase-like_dom_sf"/>
</dbReference>
<dbReference type="EMBL" id="CAJVPI010001436">
    <property type="protein sequence ID" value="CAG8612689.1"/>
    <property type="molecule type" value="Genomic_DNA"/>
</dbReference>
<dbReference type="Pfam" id="PF20713">
    <property type="entry name" value="DUF6826"/>
    <property type="match status" value="1"/>
</dbReference>
<organism evidence="6 7">
    <name type="scientific">Paraglomus brasilianum</name>
    <dbReference type="NCBI Taxonomy" id="144538"/>
    <lineage>
        <taxon>Eukaryota</taxon>
        <taxon>Fungi</taxon>
        <taxon>Fungi incertae sedis</taxon>
        <taxon>Mucoromycota</taxon>
        <taxon>Glomeromycotina</taxon>
        <taxon>Glomeromycetes</taxon>
        <taxon>Paraglomerales</taxon>
        <taxon>Paraglomeraceae</taxon>
        <taxon>Paraglomus</taxon>
    </lineage>
</organism>
<evidence type="ECO:0000256" key="2">
    <source>
        <dbReference type="ARBA" id="ARBA00004613"/>
    </source>
</evidence>
<keyword evidence="3" id="KW-0964">Secreted</keyword>
<dbReference type="Gene3D" id="3.30.200.20">
    <property type="entry name" value="Phosphorylase Kinase, domain 1"/>
    <property type="match status" value="1"/>
</dbReference>
<protein>
    <submittedName>
        <fullName evidence="6">741_t:CDS:1</fullName>
    </submittedName>
</protein>
<evidence type="ECO:0000313" key="6">
    <source>
        <dbReference type="EMBL" id="CAG8612689.1"/>
    </source>
</evidence>
<dbReference type="Pfam" id="PF00069">
    <property type="entry name" value="Pkinase"/>
    <property type="match status" value="1"/>
</dbReference>
<dbReference type="PANTHER" id="PTHR44167">
    <property type="entry name" value="OVARIAN-SPECIFIC SERINE/THREONINE-PROTEIN KINASE LOK-RELATED"/>
    <property type="match status" value="1"/>
</dbReference>
<gene>
    <name evidence="6" type="ORF">PBRASI_LOCUS8260</name>
</gene>
<dbReference type="GO" id="GO:0044773">
    <property type="term" value="P:mitotic DNA damage checkpoint signaling"/>
    <property type="evidence" value="ECO:0007669"/>
    <property type="project" value="TreeGrafter"/>
</dbReference>
<dbReference type="Pfam" id="PF20147">
    <property type="entry name" value="Crinkler"/>
    <property type="match status" value="1"/>
</dbReference>
<accession>A0A9N9GMI7</accession>
<evidence type="ECO:0000256" key="1">
    <source>
        <dbReference type="ARBA" id="ARBA00004340"/>
    </source>
</evidence>
<evidence type="ECO:0000256" key="3">
    <source>
        <dbReference type="ARBA" id="ARBA00022525"/>
    </source>
</evidence>
<dbReference type="PROSITE" id="PS00107">
    <property type="entry name" value="PROTEIN_KINASE_ATP"/>
    <property type="match status" value="1"/>
</dbReference>
<keyword evidence="4" id="KW-0547">Nucleotide-binding</keyword>
<keyword evidence="4" id="KW-0067">ATP-binding</keyword>
<dbReference type="AlphaFoldDB" id="A0A9N9GMI7"/>
<feature type="domain" description="Protein kinase" evidence="5">
    <location>
        <begin position="376"/>
        <end position="608"/>
    </location>
</feature>
<dbReference type="InterPro" id="IPR045379">
    <property type="entry name" value="Crinkler_N"/>
</dbReference>
<dbReference type="GO" id="GO:0043657">
    <property type="term" value="C:host cell"/>
    <property type="evidence" value="ECO:0007669"/>
    <property type="project" value="UniProtKB-SubCell"/>
</dbReference>
<dbReference type="PROSITE" id="PS00109">
    <property type="entry name" value="PROTEIN_KINASE_TYR"/>
    <property type="match status" value="1"/>
</dbReference>
<dbReference type="Gene3D" id="1.10.510.10">
    <property type="entry name" value="Transferase(Phosphotransferase) domain 1"/>
    <property type="match status" value="1"/>
</dbReference>
<reference evidence="6" key="1">
    <citation type="submission" date="2021-06" db="EMBL/GenBank/DDBJ databases">
        <authorList>
            <person name="Kallberg Y."/>
            <person name="Tangrot J."/>
            <person name="Rosling A."/>
        </authorList>
    </citation>
    <scope>NUCLEOTIDE SEQUENCE</scope>
    <source>
        <strain evidence="6">BR232B</strain>
    </source>
</reference>
<sequence length="608" mass="69063">MSVPIRIFCLIEGDDHSKNIFSVKISKDELIEALKVAIKDAKPNILAHVDADQLELWKANIPFGVKSSSIQSLPATNNLLAISQISDYWPGEIPPNSIHVLIERPTTTAHTPSTLMVELTKTMNQMNLTMQSVQNTLQVANPKMPDYLQSTQTHAQHYNLQFKHQVHTGYTLDEFYAHNWLPSDLVDGISSKYLKNYYNARKKGKFARMDEKALTGWLTTWLRGICKSITKEIRVLNTSNNDYLDGNKPDISVLPNHLAPHPRTVLFCFEVKLKNPHLPESMMQIIDYLIVMLKAQPSLNDVIGALITSTTLIILRMEPGFNTPIYACTCELMPEDWKPNDVTPPPLIALQQIFSRAASSNSVNNDLIKICQHLGVNEMEHIGYGSTSIVYKANVNGNLVAVKVFKSNVLQEDIDKEASILQQLHFPNILQLVEAGQQWITLQPLCITSCLLCPDKFEKHQWIEALMALKYLHEQGLVHCDIRPENIMLDGSGKLQLLDVGSVVKKSRTLYLGTIRFASQSILKQLLESTDLSIDVQPSDDLSLIYVARWCDMALECRNKLLTFDTKKNLQNMLEFWKIETVNYEKFIEEAQMENHTGLIHLFFSKWH</sequence>
<comment type="caution">
    <text evidence="6">The sequence shown here is derived from an EMBL/GenBank/DDBJ whole genome shotgun (WGS) entry which is preliminary data.</text>
</comment>
<comment type="subcellular location">
    <subcellularLocation>
        <location evidence="1">Host cell</location>
    </subcellularLocation>
    <subcellularLocation>
        <location evidence="2">Secreted</location>
    </subcellularLocation>
</comment>
<feature type="binding site" evidence="4">
    <location>
        <position position="403"/>
    </location>
    <ligand>
        <name>ATP</name>
        <dbReference type="ChEBI" id="CHEBI:30616"/>
    </ligand>
</feature>
<dbReference type="GO" id="GO:0004674">
    <property type="term" value="F:protein serine/threonine kinase activity"/>
    <property type="evidence" value="ECO:0007669"/>
    <property type="project" value="TreeGrafter"/>
</dbReference>
<dbReference type="InterPro" id="IPR008266">
    <property type="entry name" value="Tyr_kinase_AS"/>
</dbReference>
<dbReference type="InterPro" id="IPR000719">
    <property type="entry name" value="Prot_kinase_dom"/>
</dbReference>
<dbReference type="PANTHER" id="PTHR44167:SF24">
    <property type="entry name" value="SERINE_THREONINE-PROTEIN KINASE CHK2"/>
    <property type="match status" value="1"/>
</dbReference>
<proteinExistence type="predicted"/>
<name>A0A9N9GMI7_9GLOM</name>
<evidence type="ECO:0000313" key="7">
    <source>
        <dbReference type="Proteomes" id="UP000789739"/>
    </source>
</evidence>
<dbReference type="GO" id="GO:0005634">
    <property type="term" value="C:nucleus"/>
    <property type="evidence" value="ECO:0007669"/>
    <property type="project" value="TreeGrafter"/>
</dbReference>
<dbReference type="GO" id="GO:0005524">
    <property type="term" value="F:ATP binding"/>
    <property type="evidence" value="ECO:0007669"/>
    <property type="project" value="UniProtKB-UniRule"/>
</dbReference>
<evidence type="ECO:0000256" key="4">
    <source>
        <dbReference type="PROSITE-ProRule" id="PRU10141"/>
    </source>
</evidence>
<evidence type="ECO:0000259" key="5">
    <source>
        <dbReference type="PROSITE" id="PS50011"/>
    </source>
</evidence>
<dbReference type="InterPro" id="IPR049229">
    <property type="entry name" value="DUF6826"/>
</dbReference>
<dbReference type="InterPro" id="IPR017441">
    <property type="entry name" value="Protein_kinase_ATP_BS"/>
</dbReference>
<dbReference type="GO" id="GO:0005576">
    <property type="term" value="C:extracellular region"/>
    <property type="evidence" value="ECO:0007669"/>
    <property type="project" value="UniProtKB-SubCell"/>
</dbReference>
<dbReference type="Proteomes" id="UP000789739">
    <property type="component" value="Unassembled WGS sequence"/>
</dbReference>
<keyword evidence="7" id="KW-1185">Reference proteome</keyword>
<dbReference type="PROSITE" id="PS50011">
    <property type="entry name" value="PROTEIN_KINASE_DOM"/>
    <property type="match status" value="1"/>
</dbReference>
<dbReference type="OrthoDB" id="10252171at2759"/>
<dbReference type="SUPFAM" id="SSF56112">
    <property type="entry name" value="Protein kinase-like (PK-like)"/>
    <property type="match status" value="1"/>
</dbReference>